<comment type="caution">
    <text evidence="1">The sequence shown here is derived from an EMBL/GenBank/DDBJ whole genome shotgun (WGS) entry which is preliminary data.</text>
</comment>
<sequence length="119" mass="13169">MPTISVVGLGYPIGGPYRRIDRHLELGSRSILGQGSPIGYPEPTTEIASILYIDLFRLEFAIHSSTARRRLGCQGDDGDVADNVTTSRRAHDVLPNTCLETARKPIFMASRQLRSQSRE</sequence>
<accession>A0A2I0KIL8</accession>
<keyword evidence="2" id="KW-1185">Reference proteome</keyword>
<reference evidence="1 2" key="1">
    <citation type="submission" date="2017-11" db="EMBL/GenBank/DDBJ databases">
        <title>De-novo sequencing of pomegranate (Punica granatum L.) genome.</title>
        <authorList>
            <person name="Akparov Z."/>
            <person name="Amiraslanov A."/>
            <person name="Hajiyeva S."/>
            <person name="Abbasov M."/>
            <person name="Kaur K."/>
            <person name="Hamwieh A."/>
            <person name="Solovyev V."/>
            <person name="Salamov A."/>
            <person name="Braich B."/>
            <person name="Kosarev P."/>
            <person name="Mahmoud A."/>
            <person name="Hajiyev E."/>
            <person name="Babayeva S."/>
            <person name="Izzatullayeva V."/>
            <person name="Mammadov A."/>
            <person name="Mammadov A."/>
            <person name="Sharifova S."/>
            <person name="Ojaghi J."/>
            <person name="Eynullazada K."/>
            <person name="Bayramov B."/>
            <person name="Abdulazimova A."/>
            <person name="Shahmuradov I."/>
        </authorList>
    </citation>
    <scope>NUCLEOTIDE SEQUENCE [LARGE SCALE GENOMIC DNA]</scope>
    <source>
        <strain evidence="2">cv. AG2017</strain>
        <tissue evidence="1">Leaf</tissue>
    </source>
</reference>
<gene>
    <name evidence="1" type="ORF">CRG98_011619</name>
</gene>
<organism evidence="1 2">
    <name type="scientific">Punica granatum</name>
    <name type="common">Pomegranate</name>
    <dbReference type="NCBI Taxonomy" id="22663"/>
    <lineage>
        <taxon>Eukaryota</taxon>
        <taxon>Viridiplantae</taxon>
        <taxon>Streptophyta</taxon>
        <taxon>Embryophyta</taxon>
        <taxon>Tracheophyta</taxon>
        <taxon>Spermatophyta</taxon>
        <taxon>Magnoliopsida</taxon>
        <taxon>eudicotyledons</taxon>
        <taxon>Gunneridae</taxon>
        <taxon>Pentapetalae</taxon>
        <taxon>rosids</taxon>
        <taxon>malvids</taxon>
        <taxon>Myrtales</taxon>
        <taxon>Lythraceae</taxon>
        <taxon>Punica</taxon>
    </lineage>
</organism>
<evidence type="ECO:0000313" key="2">
    <source>
        <dbReference type="Proteomes" id="UP000233551"/>
    </source>
</evidence>
<evidence type="ECO:0000313" key="1">
    <source>
        <dbReference type="EMBL" id="PKI68023.1"/>
    </source>
</evidence>
<dbReference type="EMBL" id="PGOL01000571">
    <property type="protein sequence ID" value="PKI68023.1"/>
    <property type="molecule type" value="Genomic_DNA"/>
</dbReference>
<protein>
    <submittedName>
        <fullName evidence="1">Uncharacterized protein</fullName>
    </submittedName>
</protein>
<name>A0A2I0KIL8_PUNGR</name>
<dbReference type="Proteomes" id="UP000233551">
    <property type="component" value="Unassembled WGS sequence"/>
</dbReference>
<proteinExistence type="predicted"/>
<dbReference type="AlphaFoldDB" id="A0A2I0KIL8"/>